<dbReference type="PANTHER" id="PTHR30329">
    <property type="entry name" value="STATOR ELEMENT OF FLAGELLAR MOTOR COMPLEX"/>
    <property type="match status" value="1"/>
</dbReference>
<evidence type="ECO:0000256" key="1">
    <source>
        <dbReference type="PROSITE-ProRule" id="PRU00473"/>
    </source>
</evidence>
<dbReference type="Pfam" id="PF00691">
    <property type="entry name" value="OmpA"/>
    <property type="match status" value="1"/>
</dbReference>
<keyword evidence="5" id="KW-1185">Reference proteome</keyword>
<organism evidence="4 5">
    <name type="scientific">Aeromonas bivalvium</name>
    <dbReference type="NCBI Taxonomy" id="440079"/>
    <lineage>
        <taxon>Bacteria</taxon>
        <taxon>Pseudomonadati</taxon>
        <taxon>Pseudomonadota</taxon>
        <taxon>Gammaproteobacteria</taxon>
        <taxon>Aeromonadales</taxon>
        <taxon>Aeromonadaceae</taxon>
        <taxon>Aeromonas</taxon>
    </lineage>
</organism>
<dbReference type="InterPro" id="IPR041544">
    <property type="entry name" value="MotY_N"/>
</dbReference>
<dbReference type="Proteomes" id="UP001630969">
    <property type="component" value="Unassembled WGS sequence"/>
</dbReference>
<dbReference type="EMBL" id="JBGXBU010000006">
    <property type="protein sequence ID" value="MFM4894079.1"/>
    <property type="molecule type" value="Genomic_DNA"/>
</dbReference>
<dbReference type="PROSITE" id="PS51123">
    <property type="entry name" value="OMPA_2"/>
    <property type="match status" value="1"/>
</dbReference>
<dbReference type="CDD" id="cd07185">
    <property type="entry name" value="OmpA_C-like"/>
    <property type="match status" value="1"/>
</dbReference>
<reference evidence="4 5" key="1">
    <citation type="submission" date="2024-09" db="EMBL/GenBank/DDBJ databases">
        <title>Aeromonas strains Genome sequencing and assembly.</title>
        <authorList>
            <person name="Hu X."/>
            <person name="Tang B."/>
        </authorList>
    </citation>
    <scope>NUCLEOTIDE SEQUENCE [LARGE SCALE GENOMIC DNA]</scope>
    <source>
        <strain evidence="4 5">NB23SCDHY001</strain>
    </source>
</reference>
<sequence length="291" mass="32515">MNAWIVGLVGMSVSMQLQAGVTEFGAGLDQSVWRLTADSQIECRLEHPIPGWGTGAFVTRAGRKINLDFELSGLRQQAQTQTVSLGSMPPSWRPGLAGRDISQIRFFKQFDGLVDGQTAWTMLDELESGRMPTFQYRDWYRQNRAVRVSLSSVNFRVKYQAFMDCLNGLLPYSFNDIAFSVLTYDKNSDRLSAASRRRLAMIGEFIKADSTIDVVVIDAYSDSYGGRWPNQKLSEKRADAIKKVFLDLGLEEGKISVEGHGEKQHVASNETEEGRAKNRRVVISMGRSGAI</sequence>
<proteinExistence type="predicted"/>
<evidence type="ECO:0000313" key="5">
    <source>
        <dbReference type="Proteomes" id="UP001630969"/>
    </source>
</evidence>
<gene>
    <name evidence="4" type="ORF">ACEUDJ_14560</name>
</gene>
<evidence type="ECO:0000259" key="3">
    <source>
        <dbReference type="PROSITE" id="PS51123"/>
    </source>
</evidence>
<dbReference type="InterPro" id="IPR006665">
    <property type="entry name" value="OmpA-like"/>
</dbReference>
<feature type="region of interest" description="Disordered" evidence="2">
    <location>
        <begin position="260"/>
        <end position="291"/>
    </location>
</feature>
<name>A0ABW9GSF9_9GAMM</name>
<evidence type="ECO:0000256" key="2">
    <source>
        <dbReference type="SAM" id="MobiDB-lite"/>
    </source>
</evidence>
<dbReference type="Gene3D" id="2.60.40.2540">
    <property type="match status" value="1"/>
</dbReference>
<dbReference type="Gene3D" id="3.30.1330.60">
    <property type="entry name" value="OmpA-like domain"/>
    <property type="match status" value="1"/>
</dbReference>
<comment type="caution">
    <text evidence="4">The sequence shown here is derived from an EMBL/GenBank/DDBJ whole genome shotgun (WGS) entry which is preliminary data.</text>
</comment>
<dbReference type="PRINTS" id="PR01023">
    <property type="entry name" value="NAFLGMOTY"/>
</dbReference>
<protein>
    <submittedName>
        <fullName evidence="4">OmpA family protein</fullName>
    </submittedName>
</protein>
<feature type="domain" description="OmpA-like" evidence="3">
    <location>
        <begin position="172"/>
        <end position="289"/>
    </location>
</feature>
<dbReference type="PANTHER" id="PTHR30329:SF17">
    <property type="entry name" value="LIPOPROTEIN YFIB-RELATED"/>
    <property type="match status" value="1"/>
</dbReference>
<dbReference type="SUPFAM" id="SSF103088">
    <property type="entry name" value="OmpA-like"/>
    <property type="match status" value="1"/>
</dbReference>
<keyword evidence="1" id="KW-0472">Membrane</keyword>
<dbReference type="Pfam" id="PF18393">
    <property type="entry name" value="MotY_N"/>
    <property type="match status" value="1"/>
</dbReference>
<dbReference type="GeneID" id="97221344"/>
<dbReference type="InterPro" id="IPR036737">
    <property type="entry name" value="OmpA-like_sf"/>
</dbReference>
<evidence type="ECO:0000313" key="4">
    <source>
        <dbReference type="EMBL" id="MFM4894079.1"/>
    </source>
</evidence>
<dbReference type="RefSeq" id="WP_209434923.1">
    <property type="nucleotide sequence ID" value="NZ_CDBT01000051.1"/>
</dbReference>
<accession>A0ABW9GSF9</accession>
<dbReference type="InterPro" id="IPR050330">
    <property type="entry name" value="Bact_OuterMem_StrucFunc"/>
</dbReference>